<evidence type="ECO:0000313" key="2">
    <source>
        <dbReference type="Proteomes" id="UP001318300"/>
    </source>
</evidence>
<dbReference type="GO" id="GO:0016301">
    <property type="term" value="F:kinase activity"/>
    <property type="evidence" value="ECO:0007669"/>
    <property type="project" value="UniProtKB-KW"/>
</dbReference>
<gene>
    <name evidence="1" type="ORF">E9228_001087</name>
</gene>
<comment type="caution">
    <text evidence="1">The sequence shown here is derived from an EMBL/GenBank/DDBJ whole genome shotgun (WGS) entry which is preliminary data.</text>
</comment>
<protein>
    <submittedName>
        <fullName evidence="1">Adenylate kinase family enzyme</fullName>
    </submittedName>
</protein>
<keyword evidence="2" id="KW-1185">Reference proteome</keyword>
<accession>A0ABX0T4P6</accession>
<dbReference type="RefSeq" id="WP_252727774.1">
    <property type="nucleotide sequence ID" value="NZ_JAAOYO010000002.1"/>
</dbReference>
<proteinExistence type="predicted"/>
<dbReference type="EMBL" id="JAAOYO010000002">
    <property type="protein sequence ID" value="NII40451.1"/>
    <property type="molecule type" value="Genomic_DNA"/>
</dbReference>
<organism evidence="1 2">
    <name type="scientific">Curtobacterium salicis</name>
    <dbReference type="NCBI Taxonomy" id="1779862"/>
    <lineage>
        <taxon>Bacteria</taxon>
        <taxon>Bacillati</taxon>
        <taxon>Actinomycetota</taxon>
        <taxon>Actinomycetes</taxon>
        <taxon>Micrococcales</taxon>
        <taxon>Microbacteriaceae</taxon>
        <taxon>Curtobacterium</taxon>
    </lineage>
</organism>
<keyword evidence="1" id="KW-0808">Transferase</keyword>
<reference evidence="1 2" key="1">
    <citation type="submission" date="2020-03" db="EMBL/GenBank/DDBJ databases">
        <title>Above-ground endophytic microbial communities from plants in different locations in the United States.</title>
        <authorList>
            <person name="Frank C."/>
        </authorList>
    </citation>
    <scope>NUCLEOTIDE SEQUENCE [LARGE SCALE GENOMIC DNA]</scope>
    <source>
        <strain evidence="1 2">WW7</strain>
    </source>
</reference>
<keyword evidence="1" id="KW-0418">Kinase</keyword>
<name>A0ABX0T4P6_9MICO</name>
<evidence type="ECO:0000313" key="1">
    <source>
        <dbReference type="EMBL" id="NII40451.1"/>
    </source>
</evidence>
<dbReference type="Proteomes" id="UP001318300">
    <property type="component" value="Unassembled WGS sequence"/>
</dbReference>
<sequence>MRQLLAERADTLVWLDLPKPVAFVRLLRRTVRRRLQRTALWNGDVEPPLWTFCTREDHILRWGIERFVGRLTPHSE</sequence>